<dbReference type="EMBL" id="CP008941">
    <property type="protein sequence ID" value="AIK97006.1"/>
    <property type="molecule type" value="Genomic_DNA"/>
</dbReference>
<reference evidence="3 4" key="1">
    <citation type="submission" date="2014-07" db="EMBL/GenBank/DDBJ databases">
        <title>Comparative genomic insights into amoeba endosymbionts belonging to the families of Holosporaceae and Candidatus Midichloriaceae within Rickettsiales.</title>
        <authorList>
            <person name="Wang Z."/>
            <person name="Wu M."/>
        </authorList>
    </citation>
    <scope>NUCLEOTIDE SEQUENCE [LARGE SCALE GENOMIC DNA]</scope>
    <source>
        <strain evidence="3">PRA3</strain>
    </source>
</reference>
<name>A0A077AWV8_9PROT</name>
<dbReference type="Gene3D" id="3.30.920.10">
    <property type="entry name" value="Frataxin/CyaY"/>
    <property type="match status" value="1"/>
</dbReference>
<dbReference type="SMART" id="SM01219">
    <property type="entry name" value="Frataxin_Cyay"/>
    <property type="match status" value="1"/>
</dbReference>
<dbReference type="SUPFAM" id="SSF55387">
    <property type="entry name" value="Frataxin/Nqo15-like"/>
    <property type="match status" value="1"/>
</dbReference>
<evidence type="ECO:0000256" key="2">
    <source>
        <dbReference type="ARBA" id="ARBA00023004"/>
    </source>
</evidence>
<keyword evidence="4" id="KW-1185">Reference proteome</keyword>
<accession>A0A077AWV8</accession>
<keyword evidence="2" id="KW-0408">Iron</keyword>
<dbReference type="KEGG" id="paca:ID47_10095"/>
<proteinExistence type="inferred from homology"/>
<dbReference type="Pfam" id="PF01491">
    <property type="entry name" value="Frataxin_Cyay"/>
    <property type="match status" value="1"/>
</dbReference>
<gene>
    <name evidence="3" type="ORF">ID47_10095</name>
</gene>
<dbReference type="Proteomes" id="UP000028926">
    <property type="component" value="Chromosome"/>
</dbReference>
<dbReference type="GO" id="GO:0008199">
    <property type="term" value="F:ferric iron binding"/>
    <property type="evidence" value="ECO:0007669"/>
    <property type="project" value="InterPro"/>
</dbReference>
<dbReference type="PROSITE" id="PS50810">
    <property type="entry name" value="FRATAXIN_2"/>
    <property type="match status" value="1"/>
</dbReference>
<dbReference type="InterPro" id="IPR036524">
    <property type="entry name" value="Frataxin/CyaY_sf"/>
</dbReference>
<dbReference type="eggNOG" id="ENOG5031BJ3">
    <property type="taxonomic scope" value="Bacteria"/>
</dbReference>
<protein>
    <recommendedName>
        <fullName evidence="5">Iron donor protein CyaY</fullName>
    </recommendedName>
</protein>
<organism evidence="3 4">
    <name type="scientific">Candidatus Odyssella acanthamoebae</name>
    <dbReference type="NCBI Taxonomy" id="91604"/>
    <lineage>
        <taxon>Bacteria</taxon>
        <taxon>Pseudomonadati</taxon>
        <taxon>Pseudomonadota</taxon>
        <taxon>Alphaproteobacteria</taxon>
        <taxon>Holosporales</taxon>
        <taxon>Candidatus Paracaedibacteraceae</taxon>
        <taxon>Candidatus Odyssella</taxon>
    </lineage>
</organism>
<evidence type="ECO:0008006" key="5">
    <source>
        <dbReference type="Google" id="ProtNLM"/>
    </source>
</evidence>
<dbReference type="OrthoDB" id="8480400at2"/>
<evidence type="ECO:0000256" key="1">
    <source>
        <dbReference type="ARBA" id="ARBA00008183"/>
    </source>
</evidence>
<dbReference type="InterPro" id="IPR002908">
    <property type="entry name" value="Frataxin/CyaY"/>
</dbReference>
<dbReference type="RefSeq" id="WP_038465954.1">
    <property type="nucleotide sequence ID" value="NZ_CP008941.1"/>
</dbReference>
<dbReference type="HOGENOM" id="CLU_2218288_0_0_5"/>
<comment type="similarity">
    <text evidence="1">Belongs to the frataxin family.</text>
</comment>
<evidence type="ECO:0000313" key="4">
    <source>
        <dbReference type="Proteomes" id="UP000028926"/>
    </source>
</evidence>
<evidence type="ECO:0000313" key="3">
    <source>
        <dbReference type="EMBL" id="AIK97006.1"/>
    </source>
</evidence>
<sequence length="106" mass="12021">MTNIRALARQTLHLIAIFIEENVPEVEVEPGEEDVLIIDSHDQNFLLNYHGVTQQIWYSSAMSGAHHFALAEDGVWHCTRSKNTLDDVLSKELSHLCQRDVIIPNA</sequence>
<dbReference type="GO" id="GO:0016226">
    <property type="term" value="P:iron-sulfur cluster assembly"/>
    <property type="evidence" value="ECO:0007669"/>
    <property type="project" value="InterPro"/>
</dbReference>
<dbReference type="GO" id="GO:0005737">
    <property type="term" value="C:cytoplasm"/>
    <property type="evidence" value="ECO:0007669"/>
    <property type="project" value="UniProtKB-ARBA"/>
</dbReference>
<dbReference type="STRING" id="91604.ID47_10095"/>
<dbReference type="AlphaFoldDB" id="A0A077AWV8"/>